<evidence type="ECO:0000259" key="5">
    <source>
        <dbReference type="PROSITE" id="PS51044"/>
    </source>
</evidence>
<comment type="caution">
    <text evidence="6">The sequence shown here is derived from an EMBL/GenBank/DDBJ whole genome shotgun (WGS) entry which is preliminary data.</text>
</comment>
<evidence type="ECO:0000256" key="4">
    <source>
        <dbReference type="PROSITE-ProRule" id="PRU00452"/>
    </source>
</evidence>
<dbReference type="EMBL" id="LGSR01000017">
    <property type="protein sequence ID" value="KOS20472.1"/>
    <property type="molecule type" value="Genomic_DNA"/>
</dbReference>
<dbReference type="GO" id="GO:0061665">
    <property type="term" value="F:SUMO ligase activity"/>
    <property type="evidence" value="ECO:0007669"/>
    <property type="project" value="TreeGrafter"/>
</dbReference>
<dbReference type="Proteomes" id="UP000053831">
    <property type="component" value="Unassembled WGS sequence"/>
</dbReference>
<sequence length="349" mass="39167">MCFMCMSIQAVSMTLHPCKPACIWLTGFVDSFAVGPEQILPQMKIIKLQFELSTKEATNIPKVVVPNELQQDLHNELPTTLSGPSWAVSRTCWPSHIHVIFNQQPQILRRKQHFHHDQPVELTELVVPGSNEVDISFPVYPQNSQPNANDFVAVERISTIDHETVWSLVHSHEHTTTEETKSVIKKRLNASESDDIVVENDSLRVSIVDPFSSQMYVVPVRGVECKHLECIDLQNWLETRPRKFATEPTEPTVVDCWSCPICGLDARPTSLRIDDFFAEVRQKLLESGNGSAKAIEVAADGSWKAVQEVISDPSSHLAKRDIKRISSRGSAGLSAWVPETIEILDDDDD</sequence>
<keyword evidence="7" id="KW-1185">Reference proteome</keyword>
<dbReference type="InterPro" id="IPR013083">
    <property type="entry name" value="Znf_RING/FYVE/PHD"/>
</dbReference>
<dbReference type="Gene3D" id="3.30.40.10">
    <property type="entry name" value="Zinc/RING finger domain, C3HC4 (zinc finger)"/>
    <property type="match status" value="1"/>
</dbReference>
<proteinExistence type="predicted"/>
<dbReference type="InterPro" id="IPR004181">
    <property type="entry name" value="Znf_MIZ"/>
</dbReference>
<dbReference type="STRING" id="150374.A0A0N0RTN2"/>
<dbReference type="GO" id="GO:0000785">
    <property type="term" value="C:chromatin"/>
    <property type="evidence" value="ECO:0007669"/>
    <property type="project" value="TreeGrafter"/>
</dbReference>
<evidence type="ECO:0000313" key="7">
    <source>
        <dbReference type="Proteomes" id="UP000053831"/>
    </source>
</evidence>
<evidence type="ECO:0000256" key="1">
    <source>
        <dbReference type="ARBA" id="ARBA00022723"/>
    </source>
</evidence>
<name>A0A0N0RTN2_ESCWE</name>
<evidence type="ECO:0000256" key="3">
    <source>
        <dbReference type="ARBA" id="ARBA00022833"/>
    </source>
</evidence>
<gene>
    <name evidence="6" type="ORF">ESCO_005499</name>
</gene>
<dbReference type="PROSITE" id="PS51044">
    <property type="entry name" value="ZF_SP_RING"/>
    <property type="match status" value="1"/>
</dbReference>
<dbReference type="PANTHER" id="PTHR10782:SF4">
    <property type="entry name" value="TONALLI, ISOFORM E"/>
    <property type="match status" value="1"/>
</dbReference>
<dbReference type="OrthoDB" id="27975at2759"/>
<accession>A0A0N0RTN2</accession>
<dbReference type="Pfam" id="PF02891">
    <property type="entry name" value="zf-MIZ"/>
    <property type="match status" value="1"/>
</dbReference>
<protein>
    <submittedName>
        <fullName evidence="6">E3 SUMO-protein ligase gei-17</fullName>
    </submittedName>
</protein>
<dbReference type="AlphaFoldDB" id="A0A0N0RTN2"/>
<keyword evidence="6" id="KW-0436">Ligase</keyword>
<evidence type="ECO:0000313" key="6">
    <source>
        <dbReference type="EMBL" id="KOS20472.1"/>
    </source>
</evidence>
<keyword evidence="3" id="KW-0862">Zinc</keyword>
<reference evidence="6 7" key="1">
    <citation type="submission" date="2015-07" db="EMBL/GenBank/DDBJ databases">
        <title>The genome of the fungus Escovopsis weberi, a specialized disease agent of ant agriculture.</title>
        <authorList>
            <person name="de Man T.J."/>
            <person name="Stajich J.E."/>
            <person name="Kubicek C.P."/>
            <person name="Chenthamara K."/>
            <person name="Atanasova L."/>
            <person name="Druzhinina I.S."/>
            <person name="Birnbaum S."/>
            <person name="Barribeau S.M."/>
            <person name="Teiling C."/>
            <person name="Suen G."/>
            <person name="Currie C."/>
            <person name="Gerardo N.M."/>
        </authorList>
    </citation>
    <scope>NUCLEOTIDE SEQUENCE [LARGE SCALE GENOMIC DNA]</scope>
</reference>
<dbReference type="GO" id="GO:0016925">
    <property type="term" value="P:protein sumoylation"/>
    <property type="evidence" value="ECO:0007669"/>
    <property type="project" value="TreeGrafter"/>
</dbReference>
<organism evidence="6 7">
    <name type="scientific">Escovopsis weberi</name>
    <dbReference type="NCBI Taxonomy" id="150374"/>
    <lineage>
        <taxon>Eukaryota</taxon>
        <taxon>Fungi</taxon>
        <taxon>Dikarya</taxon>
        <taxon>Ascomycota</taxon>
        <taxon>Pezizomycotina</taxon>
        <taxon>Sordariomycetes</taxon>
        <taxon>Hypocreomycetidae</taxon>
        <taxon>Hypocreales</taxon>
        <taxon>Hypocreaceae</taxon>
        <taxon>Escovopsis</taxon>
    </lineage>
</organism>
<feature type="domain" description="SP-RING-type" evidence="5">
    <location>
        <begin position="192"/>
        <end position="286"/>
    </location>
</feature>
<keyword evidence="1" id="KW-0479">Metal-binding</keyword>
<evidence type="ECO:0000256" key="2">
    <source>
        <dbReference type="ARBA" id="ARBA00022771"/>
    </source>
</evidence>
<dbReference type="GO" id="GO:0008270">
    <property type="term" value="F:zinc ion binding"/>
    <property type="evidence" value="ECO:0007669"/>
    <property type="project" value="UniProtKB-KW"/>
</dbReference>
<keyword evidence="2 4" id="KW-0863">Zinc-finger</keyword>
<dbReference type="PANTHER" id="PTHR10782">
    <property type="entry name" value="ZINC FINGER MIZ DOMAIN-CONTAINING PROTEIN"/>
    <property type="match status" value="1"/>
</dbReference>
<dbReference type="GO" id="GO:0016874">
    <property type="term" value="F:ligase activity"/>
    <property type="evidence" value="ECO:0007669"/>
    <property type="project" value="UniProtKB-KW"/>
</dbReference>